<name>A0A1C2E9W6_9PSED</name>
<evidence type="ECO:0008006" key="4">
    <source>
        <dbReference type="Google" id="ProtNLM"/>
    </source>
</evidence>
<evidence type="ECO:0000313" key="2">
    <source>
        <dbReference type="EMBL" id="OCX23794.1"/>
    </source>
</evidence>
<proteinExistence type="predicted"/>
<evidence type="ECO:0000256" key="1">
    <source>
        <dbReference type="SAM" id="SignalP"/>
    </source>
</evidence>
<dbReference type="Proteomes" id="UP000095143">
    <property type="component" value="Unassembled WGS sequence"/>
</dbReference>
<evidence type="ECO:0000313" key="3">
    <source>
        <dbReference type="Proteomes" id="UP000095143"/>
    </source>
</evidence>
<protein>
    <recommendedName>
        <fullName evidence="4">DUF2599 domain-containing protein</fullName>
    </recommendedName>
</protein>
<accession>A0A1C2E9W6</accession>
<dbReference type="RefSeq" id="WP_065987690.1">
    <property type="nucleotide sequence ID" value="NZ_MDEN01000057.1"/>
</dbReference>
<dbReference type="EMBL" id="MDEN01000057">
    <property type="protein sequence ID" value="OCX23794.1"/>
    <property type="molecule type" value="Genomic_DNA"/>
</dbReference>
<dbReference type="AlphaFoldDB" id="A0A1C2E9W6"/>
<dbReference type="OrthoDB" id="6873885at2"/>
<reference evidence="2 3" key="1">
    <citation type="submission" date="2016-08" db="EMBL/GenBank/DDBJ databases">
        <title>Whole genome sequence of Pseudomonas graminis strain UASWS1507, a potential biological control agent for agriculture.</title>
        <authorList>
            <person name="Crovadore J."/>
            <person name="Calmin G."/>
            <person name="Chablais R."/>
            <person name="Cochard B."/>
            <person name="Lefort F."/>
        </authorList>
    </citation>
    <scope>NUCLEOTIDE SEQUENCE [LARGE SCALE GENOMIC DNA]</scope>
    <source>
        <strain evidence="2 3">UASWS1507</strain>
    </source>
</reference>
<feature type="signal peptide" evidence="1">
    <location>
        <begin position="1"/>
        <end position="22"/>
    </location>
</feature>
<sequence length="150" mass="17095">MKTRMLLIAALLAGAAATQLSAAEVAMKQPLKPSVAQNCSEYIQSGKWVYRFSSDYQFNEWMLSLTPSACGRYIDATETAYMFYEVVKKFGQSEHWSNNRGMINQLTCHLYIAREKPEWNLEPWRPYVGYTKTVAAGCNPLEPDPDPVYH</sequence>
<feature type="chain" id="PRO_5008660196" description="DUF2599 domain-containing protein" evidence="1">
    <location>
        <begin position="23"/>
        <end position="150"/>
    </location>
</feature>
<dbReference type="InterPro" id="IPR019719">
    <property type="entry name" value="DUF2599"/>
</dbReference>
<gene>
    <name evidence="2" type="ORF">BBI10_07245</name>
</gene>
<dbReference type="Pfam" id="PF10783">
    <property type="entry name" value="DUF2599"/>
    <property type="match status" value="1"/>
</dbReference>
<organism evidence="2 3">
    <name type="scientific">Pseudomonas graminis</name>
    <dbReference type="NCBI Taxonomy" id="158627"/>
    <lineage>
        <taxon>Bacteria</taxon>
        <taxon>Pseudomonadati</taxon>
        <taxon>Pseudomonadota</taxon>
        <taxon>Gammaproteobacteria</taxon>
        <taxon>Pseudomonadales</taxon>
        <taxon>Pseudomonadaceae</taxon>
        <taxon>Pseudomonas</taxon>
    </lineage>
</organism>
<keyword evidence="1" id="KW-0732">Signal</keyword>
<comment type="caution">
    <text evidence="2">The sequence shown here is derived from an EMBL/GenBank/DDBJ whole genome shotgun (WGS) entry which is preliminary data.</text>
</comment>